<keyword evidence="4" id="KW-0804">Transcription</keyword>
<evidence type="ECO:0000313" key="8">
    <source>
        <dbReference type="Proteomes" id="UP000053831"/>
    </source>
</evidence>
<feature type="region of interest" description="Disordered" evidence="6">
    <location>
        <begin position="408"/>
        <end position="431"/>
    </location>
</feature>
<evidence type="ECO:0000256" key="2">
    <source>
        <dbReference type="ARBA" id="ARBA00022723"/>
    </source>
</evidence>
<dbReference type="Proteomes" id="UP000053831">
    <property type="component" value="Unassembled WGS sequence"/>
</dbReference>
<evidence type="ECO:0000256" key="3">
    <source>
        <dbReference type="ARBA" id="ARBA00023015"/>
    </source>
</evidence>
<comment type="caution">
    <text evidence="7">The sequence shown here is derived from an EMBL/GenBank/DDBJ whole genome shotgun (WGS) entry which is preliminary data.</text>
</comment>
<dbReference type="EMBL" id="LGSR01000017">
    <property type="protein sequence ID" value="KOS20596.1"/>
    <property type="molecule type" value="Genomic_DNA"/>
</dbReference>
<feature type="region of interest" description="Disordered" evidence="6">
    <location>
        <begin position="207"/>
        <end position="258"/>
    </location>
</feature>
<accession>A0A0M8MW77</accession>
<gene>
    <name evidence="7" type="ORF">ESCO_005511</name>
</gene>
<keyword evidence="2" id="KW-0479">Metal-binding</keyword>
<dbReference type="PANTHER" id="PTHR47338">
    <property type="entry name" value="ZN(II)2CYS6 TRANSCRIPTION FACTOR (EUROFUNG)-RELATED"/>
    <property type="match status" value="1"/>
</dbReference>
<dbReference type="STRING" id="150374.A0A0M8MW77"/>
<feature type="compositionally biased region" description="Low complexity" evidence="6">
    <location>
        <begin position="408"/>
        <end position="417"/>
    </location>
</feature>
<proteinExistence type="predicted"/>
<evidence type="ECO:0000256" key="6">
    <source>
        <dbReference type="SAM" id="MobiDB-lite"/>
    </source>
</evidence>
<sequence>MFSSTSATFNQPDSTILTLAKLIYHCIHCLIYRPFLPISLVELAGNGHQQSWQIEATNMCFFHANAITELIEAAKNTGTVEMPPFVGYSLCTAGTAHIHGAYYGKQDGNAEMNIFDSSADFLAREMQMLSELQHTWGIMQKQREMLQRLYEAHGELVSRTMSGNMMRFAPGFQLEDFFDRYSNIGGPGGLSFHFDSANLSLVSEMTDYSNSDSMPAGEMQIPTPRSDQPARPSLKRKNTSQSPHQHLLEMKPHGNHGPSHSIAVTNAAYYPPRSSVPMQQPSMVQHSQTHSTSPSMHAGPLEHAHVSHHPLNMRTPDITPPGHSAIAHYGITHSPQSTPGGMGSMGGNSFGPAYSYHTVTTPNGAGPPVINDASGGYDAMFGGMPTNAYGSPAGWANDGYRMMGHATPGAAAPSPSTRSNCGSTGTVGDEKDPFMSLLEQLANDESRQHDGLKNELDFYLTGPHGRP</sequence>
<protein>
    <submittedName>
        <fullName evidence="7">Uncharacterized protein</fullName>
    </submittedName>
</protein>
<dbReference type="GO" id="GO:0000981">
    <property type="term" value="F:DNA-binding transcription factor activity, RNA polymerase II-specific"/>
    <property type="evidence" value="ECO:0007669"/>
    <property type="project" value="InterPro"/>
</dbReference>
<dbReference type="GO" id="GO:0005634">
    <property type="term" value="C:nucleus"/>
    <property type="evidence" value="ECO:0007669"/>
    <property type="project" value="UniProtKB-SubCell"/>
</dbReference>
<evidence type="ECO:0000313" key="7">
    <source>
        <dbReference type="EMBL" id="KOS20596.1"/>
    </source>
</evidence>
<dbReference type="GO" id="GO:0046872">
    <property type="term" value="F:metal ion binding"/>
    <property type="evidence" value="ECO:0007669"/>
    <property type="project" value="UniProtKB-KW"/>
</dbReference>
<dbReference type="PANTHER" id="PTHR47338:SF4">
    <property type="entry name" value="ZN(II)2CYS6 TRANSCRIPTION FACTOR (EUROFUNG)"/>
    <property type="match status" value="1"/>
</dbReference>
<name>A0A0M8MW77_ESCWE</name>
<evidence type="ECO:0000256" key="5">
    <source>
        <dbReference type="ARBA" id="ARBA00023242"/>
    </source>
</evidence>
<reference evidence="7 8" key="1">
    <citation type="submission" date="2015-07" db="EMBL/GenBank/DDBJ databases">
        <title>The genome of the fungus Escovopsis weberi, a specialized disease agent of ant agriculture.</title>
        <authorList>
            <person name="de Man T.J."/>
            <person name="Stajich J.E."/>
            <person name="Kubicek C.P."/>
            <person name="Chenthamara K."/>
            <person name="Atanasova L."/>
            <person name="Druzhinina I.S."/>
            <person name="Birnbaum S."/>
            <person name="Barribeau S.M."/>
            <person name="Teiling C."/>
            <person name="Suen G."/>
            <person name="Currie C."/>
            <person name="Gerardo N.M."/>
        </authorList>
    </citation>
    <scope>NUCLEOTIDE SEQUENCE [LARGE SCALE GENOMIC DNA]</scope>
</reference>
<organism evidence="7 8">
    <name type="scientific">Escovopsis weberi</name>
    <dbReference type="NCBI Taxonomy" id="150374"/>
    <lineage>
        <taxon>Eukaryota</taxon>
        <taxon>Fungi</taxon>
        <taxon>Dikarya</taxon>
        <taxon>Ascomycota</taxon>
        <taxon>Pezizomycotina</taxon>
        <taxon>Sordariomycetes</taxon>
        <taxon>Hypocreomycetidae</taxon>
        <taxon>Hypocreales</taxon>
        <taxon>Hypocreaceae</taxon>
        <taxon>Escovopsis</taxon>
    </lineage>
</organism>
<feature type="region of interest" description="Disordered" evidence="6">
    <location>
        <begin position="445"/>
        <end position="467"/>
    </location>
</feature>
<dbReference type="OrthoDB" id="5297881at2759"/>
<dbReference type="AlphaFoldDB" id="A0A0M8MW77"/>
<evidence type="ECO:0000256" key="4">
    <source>
        <dbReference type="ARBA" id="ARBA00023163"/>
    </source>
</evidence>
<dbReference type="CDD" id="cd12148">
    <property type="entry name" value="fungal_TF_MHR"/>
    <property type="match status" value="1"/>
</dbReference>
<comment type="subcellular location">
    <subcellularLocation>
        <location evidence="1">Nucleus</location>
    </subcellularLocation>
</comment>
<keyword evidence="8" id="KW-1185">Reference proteome</keyword>
<keyword evidence="5" id="KW-0539">Nucleus</keyword>
<dbReference type="InterPro" id="IPR050815">
    <property type="entry name" value="TF_fung"/>
</dbReference>
<evidence type="ECO:0000256" key="1">
    <source>
        <dbReference type="ARBA" id="ARBA00004123"/>
    </source>
</evidence>
<feature type="compositionally biased region" description="Basic and acidic residues" evidence="6">
    <location>
        <begin position="445"/>
        <end position="456"/>
    </location>
</feature>
<keyword evidence="3" id="KW-0805">Transcription regulation</keyword>